<evidence type="ECO:0000256" key="5">
    <source>
        <dbReference type="ARBA" id="ARBA00036066"/>
    </source>
</evidence>
<gene>
    <name evidence="10" type="ORF">CYLTODRAFT_438564</name>
</gene>
<proteinExistence type="inferred from homology"/>
<dbReference type="EC" id="1.1.99.2" evidence="7"/>
<evidence type="ECO:0000256" key="7">
    <source>
        <dbReference type="ARBA" id="ARBA00038878"/>
    </source>
</evidence>
<comment type="similarity">
    <text evidence="6">Belongs to the L2HGDH family.</text>
</comment>
<dbReference type="OrthoDB" id="498204at2759"/>
<evidence type="ECO:0000259" key="9">
    <source>
        <dbReference type="Pfam" id="PF01266"/>
    </source>
</evidence>
<evidence type="ECO:0000256" key="2">
    <source>
        <dbReference type="ARBA" id="ARBA00022630"/>
    </source>
</evidence>
<organism evidence="10 11">
    <name type="scientific">Cylindrobasidium torrendii FP15055 ss-10</name>
    <dbReference type="NCBI Taxonomy" id="1314674"/>
    <lineage>
        <taxon>Eukaryota</taxon>
        <taxon>Fungi</taxon>
        <taxon>Dikarya</taxon>
        <taxon>Basidiomycota</taxon>
        <taxon>Agaricomycotina</taxon>
        <taxon>Agaricomycetes</taxon>
        <taxon>Agaricomycetidae</taxon>
        <taxon>Agaricales</taxon>
        <taxon>Marasmiineae</taxon>
        <taxon>Physalacriaceae</taxon>
        <taxon>Cylindrobasidium</taxon>
    </lineage>
</organism>
<evidence type="ECO:0000256" key="3">
    <source>
        <dbReference type="ARBA" id="ARBA00022827"/>
    </source>
</evidence>
<feature type="domain" description="FAD dependent oxidoreductase" evidence="9">
    <location>
        <begin position="28"/>
        <end position="424"/>
    </location>
</feature>
<keyword evidence="11" id="KW-1185">Reference proteome</keyword>
<comment type="catalytic activity">
    <reaction evidence="5">
        <text>(S)-2-hydroxyglutarate + A = 2-oxoglutarate + AH2</text>
        <dbReference type="Rhea" id="RHEA:21252"/>
        <dbReference type="ChEBI" id="CHEBI:13193"/>
        <dbReference type="ChEBI" id="CHEBI:16782"/>
        <dbReference type="ChEBI" id="CHEBI:16810"/>
        <dbReference type="ChEBI" id="CHEBI:17499"/>
        <dbReference type="EC" id="1.1.99.2"/>
    </reaction>
</comment>
<dbReference type="EMBL" id="KN880693">
    <property type="protein sequence ID" value="KIY63472.1"/>
    <property type="molecule type" value="Genomic_DNA"/>
</dbReference>
<dbReference type="Gene3D" id="3.30.9.10">
    <property type="entry name" value="D-Amino Acid Oxidase, subunit A, domain 2"/>
    <property type="match status" value="1"/>
</dbReference>
<dbReference type="InterPro" id="IPR036188">
    <property type="entry name" value="FAD/NAD-bd_sf"/>
</dbReference>
<dbReference type="InterPro" id="IPR006076">
    <property type="entry name" value="FAD-dep_OxRdtase"/>
</dbReference>
<evidence type="ECO:0000256" key="1">
    <source>
        <dbReference type="ARBA" id="ARBA00001974"/>
    </source>
</evidence>
<keyword evidence="2" id="KW-0285">Flavoprotein</keyword>
<dbReference type="PANTHER" id="PTHR43104">
    <property type="entry name" value="L-2-HYDROXYGLUTARATE DEHYDROGENASE, MITOCHONDRIAL"/>
    <property type="match status" value="1"/>
</dbReference>
<evidence type="ECO:0000256" key="4">
    <source>
        <dbReference type="ARBA" id="ARBA00023002"/>
    </source>
</evidence>
<keyword evidence="3" id="KW-0274">FAD</keyword>
<dbReference type="Proteomes" id="UP000054007">
    <property type="component" value="Unassembled WGS sequence"/>
</dbReference>
<keyword evidence="4" id="KW-0560">Oxidoreductase</keyword>
<evidence type="ECO:0000256" key="6">
    <source>
        <dbReference type="ARBA" id="ARBA00037941"/>
    </source>
</evidence>
<dbReference type="Pfam" id="PF01266">
    <property type="entry name" value="DAO"/>
    <property type="match status" value="1"/>
</dbReference>
<dbReference type="AlphaFoldDB" id="A0A0D7AZ27"/>
<dbReference type="STRING" id="1314674.A0A0D7AZ27"/>
<accession>A0A0D7AZ27</accession>
<dbReference type="PANTHER" id="PTHR43104:SF4">
    <property type="entry name" value="L-2-HYDROXYGLUTARATE DEHYDROGENASE, MITOCHONDRIAL"/>
    <property type="match status" value="1"/>
</dbReference>
<name>A0A0D7AZ27_9AGAR</name>
<evidence type="ECO:0000313" key="11">
    <source>
        <dbReference type="Proteomes" id="UP000054007"/>
    </source>
</evidence>
<dbReference type="SUPFAM" id="SSF51905">
    <property type="entry name" value="FAD/NAD(P)-binding domain"/>
    <property type="match status" value="1"/>
</dbReference>
<evidence type="ECO:0000256" key="8">
    <source>
        <dbReference type="ARBA" id="ARBA00041137"/>
    </source>
</evidence>
<dbReference type="Gene3D" id="3.50.50.60">
    <property type="entry name" value="FAD/NAD(P)-binding domain"/>
    <property type="match status" value="1"/>
</dbReference>
<sequence length="430" mass="46434">MASPIRGLRLALNAGGKFKAKAPEFSVDYLVVGGGVVGLALARFLAERYPGKSTYLVERHSRVGEETSSRNSEVLHSGLYYPPDSLKTRLCIRGRQMLYDYCSRAGVPHKKTGKLVVAQEHQMNYIQSLYAKSLTLQAPPKSNLAPTQVLPTKLISGDEARKMEPSLSPSIVGALWSPETGIVDSHALMESFEKDLVDTDGGEVVLSTSVVRVDPADANIGGWNVQMLTAGSEEPDPIHARTLINAAGLAAPYIINAILPSDQHIPMYFARGSYVSYKGPGVGGVQHLIYPCPETMANKNKDAFSGLGTHLTLDMEGKIKFGPDVEWLAPPGNDDVDFWREHLVPNDSRIGQMHQAVTSYLPGVTLEGMAMDYVGVRPKIAGPGAPFQDFVIQKDGQDESMISLLGIESPGLTSSMALAEYVVDGLIGIR</sequence>
<comment type="cofactor">
    <cofactor evidence="1">
        <name>FAD</name>
        <dbReference type="ChEBI" id="CHEBI:57692"/>
    </cofactor>
</comment>
<protein>
    <recommendedName>
        <fullName evidence="8">L-2-hydroxyglutarate dehydrogenase, mitochondrial</fullName>
        <ecNumber evidence="7">1.1.99.2</ecNumber>
    </recommendedName>
</protein>
<evidence type="ECO:0000313" key="10">
    <source>
        <dbReference type="EMBL" id="KIY63472.1"/>
    </source>
</evidence>
<dbReference type="GO" id="GO:0047545">
    <property type="term" value="F:(S)-2-hydroxyglutarate dehydrogenase activity"/>
    <property type="evidence" value="ECO:0007669"/>
    <property type="project" value="UniProtKB-EC"/>
</dbReference>
<reference evidence="10 11" key="1">
    <citation type="journal article" date="2015" name="Fungal Genet. Biol.">
        <title>Evolution of novel wood decay mechanisms in Agaricales revealed by the genome sequences of Fistulina hepatica and Cylindrobasidium torrendii.</title>
        <authorList>
            <person name="Floudas D."/>
            <person name="Held B.W."/>
            <person name="Riley R."/>
            <person name="Nagy L.G."/>
            <person name="Koehler G."/>
            <person name="Ransdell A.S."/>
            <person name="Younus H."/>
            <person name="Chow J."/>
            <person name="Chiniquy J."/>
            <person name="Lipzen A."/>
            <person name="Tritt A."/>
            <person name="Sun H."/>
            <person name="Haridas S."/>
            <person name="LaButti K."/>
            <person name="Ohm R.A."/>
            <person name="Kues U."/>
            <person name="Blanchette R.A."/>
            <person name="Grigoriev I.V."/>
            <person name="Minto R.E."/>
            <person name="Hibbett D.S."/>
        </authorList>
    </citation>
    <scope>NUCLEOTIDE SEQUENCE [LARGE SCALE GENOMIC DNA]</scope>
    <source>
        <strain evidence="10 11">FP15055 ss-10</strain>
    </source>
</reference>